<sequence length="29" mass="3309">MMLFLISYDARVLHLRESTSTGYVPVPVL</sequence>
<keyword evidence="2" id="KW-1185">Reference proteome</keyword>
<dbReference type="AlphaFoldDB" id="A0A392W8S7"/>
<name>A0A392W8S7_9FABA</name>
<dbReference type="EMBL" id="LXQA011375946">
    <property type="protein sequence ID" value="MCI95100.1"/>
    <property type="molecule type" value="Genomic_DNA"/>
</dbReference>
<organism evidence="1 2">
    <name type="scientific">Trifolium medium</name>
    <dbReference type="NCBI Taxonomy" id="97028"/>
    <lineage>
        <taxon>Eukaryota</taxon>
        <taxon>Viridiplantae</taxon>
        <taxon>Streptophyta</taxon>
        <taxon>Embryophyta</taxon>
        <taxon>Tracheophyta</taxon>
        <taxon>Spermatophyta</taxon>
        <taxon>Magnoliopsida</taxon>
        <taxon>eudicotyledons</taxon>
        <taxon>Gunneridae</taxon>
        <taxon>Pentapetalae</taxon>
        <taxon>rosids</taxon>
        <taxon>fabids</taxon>
        <taxon>Fabales</taxon>
        <taxon>Fabaceae</taxon>
        <taxon>Papilionoideae</taxon>
        <taxon>50 kb inversion clade</taxon>
        <taxon>NPAAA clade</taxon>
        <taxon>Hologalegina</taxon>
        <taxon>IRL clade</taxon>
        <taxon>Trifolieae</taxon>
        <taxon>Trifolium</taxon>
    </lineage>
</organism>
<feature type="non-terminal residue" evidence="1">
    <location>
        <position position="29"/>
    </location>
</feature>
<protein>
    <submittedName>
        <fullName evidence="1">Uncharacterized protein</fullName>
    </submittedName>
</protein>
<evidence type="ECO:0000313" key="1">
    <source>
        <dbReference type="EMBL" id="MCI95100.1"/>
    </source>
</evidence>
<evidence type="ECO:0000313" key="2">
    <source>
        <dbReference type="Proteomes" id="UP000265520"/>
    </source>
</evidence>
<accession>A0A392W8S7</accession>
<reference evidence="1 2" key="1">
    <citation type="journal article" date="2018" name="Front. Plant Sci.">
        <title>Red Clover (Trifolium pratense) and Zigzag Clover (T. medium) - A Picture of Genomic Similarities and Differences.</title>
        <authorList>
            <person name="Dluhosova J."/>
            <person name="Istvanek J."/>
            <person name="Nedelnik J."/>
            <person name="Repkova J."/>
        </authorList>
    </citation>
    <scope>NUCLEOTIDE SEQUENCE [LARGE SCALE GENOMIC DNA]</scope>
    <source>
        <strain evidence="2">cv. 10/8</strain>
        <tissue evidence="1">Leaf</tissue>
    </source>
</reference>
<proteinExistence type="predicted"/>
<comment type="caution">
    <text evidence="1">The sequence shown here is derived from an EMBL/GenBank/DDBJ whole genome shotgun (WGS) entry which is preliminary data.</text>
</comment>
<dbReference type="Proteomes" id="UP000265520">
    <property type="component" value="Unassembled WGS sequence"/>
</dbReference>